<protein>
    <submittedName>
        <fullName evidence="3">L-galactose dehydrogenase</fullName>
    </submittedName>
</protein>
<evidence type="ECO:0000313" key="4">
    <source>
        <dbReference type="Proteomes" id="UP001629113"/>
    </source>
</evidence>
<keyword evidence="4" id="KW-1185">Reference proteome</keyword>
<gene>
    <name evidence="3" type="ORF">PVAG01_03501</name>
</gene>
<dbReference type="Gene3D" id="3.20.20.100">
    <property type="entry name" value="NADP-dependent oxidoreductase domain"/>
    <property type="match status" value="1"/>
</dbReference>
<feature type="domain" description="NADP-dependent oxidoreductase" evidence="2">
    <location>
        <begin position="14"/>
        <end position="305"/>
    </location>
</feature>
<dbReference type="InterPro" id="IPR020471">
    <property type="entry name" value="AKR"/>
</dbReference>
<evidence type="ECO:0000256" key="1">
    <source>
        <dbReference type="ARBA" id="ARBA00023002"/>
    </source>
</evidence>
<evidence type="ECO:0000313" key="3">
    <source>
        <dbReference type="EMBL" id="KAL3424220.1"/>
    </source>
</evidence>
<name>A0ABR4PLP7_9HELO</name>
<dbReference type="InterPro" id="IPR036812">
    <property type="entry name" value="NAD(P)_OxRdtase_dom_sf"/>
</dbReference>
<dbReference type="Pfam" id="PF00248">
    <property type="entry name" value="Aldo_ket_red"/>
    <property type="match status" value="1"/>
</dbReference>
<dbReference type="InterPro" id="IPR023210">
    <property type="entry name" value="NADP_OxRdtase_dom"/>
</dbReference>
<dbReference type="Proteomes" id="UP001629113">
    <property type="component" value="Unassembled WGS sequence"/>
</dbReference>
<comment type="caution">
    <text evidence="3">The sequence shown here is derived from an EMBL/GenBank/DDBJ whole genome shotgun (WGS) entry which is preliminary data.</text>
</comment>
<sequence length="396" mass="43439">MPKTQPPLSSILPPLICGTATFNNLYNDDAFALPTTAIVQKALALGVNAFDTSPYYGPSEELLGKALNTDYVRANHPRGSYYLVTKVGRIAGSEFDYSAEWVRYSIQRSLQRLHTKYLDVVYCHDVEFVTAAEVLTAVRELRRIRDTEGTVKYIGISGYPVPLLCDLAELVLKETGEPLDCVMSYANFTLQNTTLETVGLERLLKAGVSVVPNASPLGMGLLRGAGVPIGAKGDFHPAPQELRDAVQKCVKYVETRGERLEVVAIRWALETWAVAGARVGGKGGVGISVMGVSNLAELEETMRVWGSVVDGLELQDAPTPSLKDKSFSLQRRAKIQHMATEIWKVFGTWRDYTWASPDVDYVNVRTVKGVIDQIDQATPRPVAGDALFRASKSSRL</sequence>
<dbReference type="CDD" id="cd19164">
    <property type="entry name" value="AKR_ARA2"/>
    <property type="match status" value="1"/>
</dbReference>
<dbReference type="PANTHER" id="PTHR42686:SF1">
    <property type="entry name" value="GH17980P-RELATED"/>
    <property type="match status" value="1"/>
</dbReference>
<dbReference type="SUPFAM" id="SSF51430">
    <property type="entry name" value="NAD(P)-linked oxidoreductase"/>
    <property type="match status" value="1"/>
</dbReference>
<evidence type="ECO:0000259" key="2">
    <source>
        <dbReference type="Pfam" id="PF00248"/>
    </source>
</evidence>
<organism evidence="3 4">
    <name type="scientific">Phlyctema vagabunda</name>
    <dbReference type="NCBI Taxonomy" id="108571"/>
    <lineage>
        <taxon>Eukaryota</taxon>
        <taxon>Fungi</taxon>
        <taxon>Dikarya</taxon>
        <taxon>Ascomycota</taxon>
        <taxon>Pezizomycotina</taxon>
        <taxon>Leotiomycetes</taxon>
        <taxon>Helotiales</taxon>
        <taxon>Dermateaceae</taxon>
        <taxon>Phlyctema</taxon>
    </lineage>
</organism>
<reference evidence="3 4" key="1">
    <citation type="submission" date="2024-06" db="EMBL/GenBank/DDBJ databases">
        <title>Complete genome of Phlyctema vagabunda strain 19-DSS-EL-015.</title>
        <authorList>
            <person name="Fiorenzani C."/>
        </authorList>
    </citation>
    <scope>NUCLEOTIDE SEQUENCE [LARGE SCALE GENOMIC DNA]</scope>
    <source>
        <strain evidence="3 4">19-DSS-EL-015</strain>
    </source>
</reference>
<accession>A0ABR4PLP7</accession>
<keyword evidence="1" id="KW-0560">Oxidoreductase</keyword>
<dbReference type="EMBL" id="JBFCZG010000003">
    <property type="protein sequence ID" value="KAL3424220.1"/>
    <property type="molecule type" value="Genomic_DNA"/>
</dbReference>
<dbReference type="InterPro" id="IPR044480">
    <property type="entry name" value="Ara2-like"/>
</dbReference>
<dbReference type="PANTHER" id="PTHR42686">
    <property type="entry name" value="GH17980P-RELATED"/>
    <property type="match status" value="1"/>
</dbReference>
<proteinExistence type="predicted"/>